<gene>
    <name evidence="2" type="ORF">SDAV_00955</name>
</gene>
<dbReference type="AlphaFoldDB" id="A0A345DNZ7"/>
<proteinExistence type="predicted"/>
<organism evidence="2 3">
    <name type="scientific">Spiroplasma phoeniceum P40</name>
    <dbReference type="NCBI Taxonomy" id="1276259"/>
    <lineage>
        <taxon>Bacteria</taxon>
        <taxon>Bacillati</taxon>
        <taxon>Mycoplasmatota</taxon>
        <taxon>Mollicutes</taxon>
        <taxon>Entomoplasmatales</taxon>
        <taxon>Spiroplasmataceae</taxon>
        <taxon>Spiroplasma</taxon>
    </lineage>
</organism>
<protein>
    <submittedName>
        <fullName evidence="2">Adhesin P54</fullName>
    </submittedName>
</protein>
<sequence>MTAYNKGNKKVLQNIFDNIFIQSGQSAVDGQLSQSLQVVQGTPTLETYTQDQKSIIEQVYIACNFSSPFGDASDSEENKTQSLIKKQKT</sequence>
<dbReference type="EMBL" id="CP031088">
    <property type="protein sequence ID" value="AXF95935.1"/>
    <property type="molecule type" value="Genomic_DNA"/>
</dbReference>
<evidence type="ECO:0000256" key="1">
    <source>
        <dbReference type="SAM" id="MobiDB-lite"/>
    </source>
</evidence>
<evidence type="ECO:0000313" key="3">
    <source>
        <dbReference type="Proteomes" id="UP000253689"/>
    </source>
</evidence>
<dbReference type="RefSeq" id="WP_114564745.1">
    <property type="nucleotide sequence ID" value="NZ_CP031088.1"/>
</dbReference>
<name>A0A345DNZ7_9MOLU</name>
<feature type="region of interest" description="Disordered" evidence="1">
    <location>
        <begin position="67"/>
        <end position="89"/>
    </location>
</feature>
<reference evidence="3" key="1">
    <citation type="submission" date="2018-07" db="EMBL/GenBank/DDBJ databases">
        <title>Complete Genome Sequence of Spiroplasma phoeniceum.</title>
        <authorList>
            <person name="Davis R.E."/>
            <person name="Shao J.Y."/>
            <person name="Zhao Y."/>
            <person name="Silver A."/>
            <person name="Stump z."/>
            <person name="Gasparich G."/>
        </authorList>
    </citation>
    <scope>NUCLEOTIDE SEQUENCE [LARGE SCALE GENOMIC DNA]</scope>
    <source>
        <strain evidence="3">P40</strain>
    </source>
</reference>
<feature type="compositionally biased region" description="Polar residues" evidence="1">
    <location>
        <begin position="80"/>
        <end position="89"/>
    </location>
</feature>
<keyword evidence="3" id="KW-1185">Reference proteome</keyword>
<dbReference type="KEGG" id="sphh:SDAV_00955"/>
<accession>A0A345DNZ7</accession>
<dbReference type="Proteomes" id="UP000253689">
    <property type="component" value="Chromosome"/>
</dbReference>
<evidence type="ECO:0000313" key="2">
    <source>
        <dbReference type="EMBL" id="AXF95935.1"/>
    </source>
</evidence>